<organism evidence="2 3">
    <name type="scientific">Parashewanella curva</name>
    <dbReference type="NCBI Taxonomy" id="2338552"/>
    <lineage>
        <taxon>Bacteria</taxon>
        <taxon>Pseudomonadati</taxon>
        <taxon>Pseudomonadota</taxon>
        <taxon>Gammaproteobacteria</taxon>
        <taxon>Alteromonadales</taxon>
        <taxon>Shewanellaceae</taxon>
        <taxon>Parashewanella</taxon>
    </lineage>
</organism>
<gene>
    <name evidence="2" type="ORF">D5018_10425</name>
</gene>
<evidence type="ECO:0000313" key="3">
    <source>
        <dbReference type="Proteomes" id="UP000281474"/>
    </source>
</evidence>
<name>A0A3L8PWQ0_9GAMM</name>
<protein>
    <submittedName>
        <fullName evidence="2">Uncharacterized protein</fullName>
    </submittedName>
</protein>
<reference evidence="2 3" key="1">
    <citation type="submission" date="2018-09" db="EMBL/GenBank/DDBJ databases">
        <title>Phylogeny of the Shewanellaceae, and recommendation for two new genera, Pseudoshewanella and Parashewanella.</title>
        <authorList>
            <person name="Wang G."/>
        </authorList>
    </citation>
    <scope>NUCLEOTIDE SEQUENCE [LARGE SCALE GENOMIC DNA]</scope>
    <source>
        <strain evidence="2 3">C51</strain>
    </source>
</reference>
<sequence length="133" mass="15762">MKDAALDGNDKKTLKQILKIRAQKETKLRRKINDIKKQKQELKDQRQQTIRERNQLIEQIRNGSIPSESLGHSELSEFRLLQSKQYQQERELAEKVVSIQNEIHETDNTIEQLNREVLQLVKDQEKLQAVFDE</sequence>
<proteinExistence type="predicted"/>
<keyword evidence="3" id="KW-1185">Reference proteome</keyword>
<comment type="caution">
    <text evidence="2">The sequence shown here is derived from an EMBL/GenBank/DDBJ whole genome shotgun (WGS) entry which is preliminary data.</text>
</comment>
<evidence type="ECO:0000256" key="1">
    <source>
        <dbReference type="SAM" id="Coils"/>
    </source>
</evidence>
<dbReference type="RefSeq" id="WP_121838944.1">
    <property type="nucleotide sequence ID" value="NZ_ML014776.1"/>
</dbReference>
<dbReference type="EMBL" id="QZEI01000027">
    <property type="protein sequence ID" value="RLV59775.1"/>
    <property type="molecule type" value="Genomic_DNA"/>
</dbReference>
<feature type="coiled-coil region" evidence="1">
    <location>
        <begin position="96"/>
        <end position="130"/>
    </location>
</feature>
<accession>A0A3L8PWQ0</accession>
<keyword evidence="1" id="KW-0175">Coiled coil</keyword>
<feature type="coiled-coil region" evidence="1">
    <location>
        <begin position="21"/>
        <end position="59"/>
    </location>
</feature>
<dbReference type="AlphaFoldDB" id="A0A3L8PWQ0"/>
<dbReference type="OrthoDB" id="6271991at2"/>
<dbReference type="Proteomes" id="UP000281474">
    <property type="component" value="Unassembled WGS sequence"/>
</dbReference>
<evidence type="ECO:0000313" key="2">
    <source>
        <dbReference type="EMBL" id="RLV59775.1"/>
    </source>
</evidence>